<keyword evidence="5" id="KW-0560">Oxidoreductase</keyword>
<reference evidence="12 13" key="1">
    <citation type="submission" date="2016-07" db="EMBL/GenBank/DDBJ databases">
        <title>Pervasive Adenine N6-methylation of Active Genes in Fungi.</title>
        <authorList>
            <consortium name="DOE Joint Genome Institute"/>
            <person name="Mondo S.J."/>
            <person name="Dannebaum R.O."/>
            <person name="Kuo R.C."/>
            <person name="Labutti K."/>
            <person name="Haridas S."/>
            <person name="Kuo A."/>
            <person name="Salamov A."/>
            <person name="Ahrendt S.R."/>
            <person name="Lipzen A."/>
            <person name="Sullivan W."/>
            <person name="Andreopoulos W.B."/>
            <person name="Clum A."/>
            <person name="Lindquist E."/>
            <person name="Daum C."/>
            <person name="Ramamoorthy G.K."/>
            <person name="Gryganskyi A."/>
            <person name="Culley D."/>
            <person name="Magnuson J.K."/>
            <person name="James T.Y."/>
            <person name="O'Malley M.A."/>
            <person name="Stajich J.E."/>
            <person name="Spatafora J.W."/>
            <person name="Visel A."/>
            <person name="Grigoriev I.V."/>
        </authorList>
    </citation>
    <scope>NUCLEOTIDE SEQUENCE [LARGE SCALE GENOMIC DNA]</scope>
    <source>
        <strain evidence="12 13">CBS 129021</strain>
    </source>
</reference>
<comment type="caution">
    <text evidence="12">The sequence shown here is derived from an EMBL/GenBank/DDBJ whole genome shotgun (WGS) entry which is preliminary data.</text>
</comment>
<evidence type="ECO:0000259" key="11">
    <source>
        <dbReference type="PROSITE" id="PS52019"/>
    </source>
</evidence>
<feature type="active site" description="Proton acceptor; for dehydratase activity" evidence="7">
    <location>
        <position position="990"/>
    </location>
</feature>
<dbReference type="GO" id="GO:0004312">
    <property type="term" value="F:fatty acid synthase activity"/>
    <property type="evidence" value="ECO:0007669"/>
    <property type="project" value="TreeGrafter"/>
</dbReference>
<dbReference type="Pfam" id="PF07993">
    <property type="entry name" value="NAD_binding_4"/>
    <property type="match status" value="1"/>
</dbReference>
<dbReference type="GO" id="GO:0004315">
    <property type="term" value="F:3-oxoacyl-[acyl-carrier-protein] synthase activity"/>
    <property type="evidence" value="ECO:0007669"/>
    <property type="project" value="InterPro"/>
</dbReference>
<dbReference type="PROSITE" id="PS52019">
    <property type="entry name" value="PKS_MFAS_DH"/>
    <property type="match status" value="1"/>
</dbReference>
<dbReference type="GO" id="GO:0008168">
    <property type="term" value="F:methyltransferase activity"/>
    <property type="evidence" value="ECO:0007669"/>
    <property type="project" value="UniProtKB-KW"/>
</dbReference>
<dbReference type="InterPro" id="IPR016035">
    <property type="entry name" value="Acyl_Trfase/lysoPLipase"/>
</dbReference>
<dbReference type="SUPFAM" id="SSF55048">
    <property type="entry name" value="Probable ACP-binding domain of malonyl-CoA ACP transacylase"/>
    <property type="match status" value="1"/>
</dbReference>
<dbReference type="GO" id="GO:0006633">
    <property type="term" value="P:fatty acid biosynthetic process"/>
    <property type="evidence" value="ECO:0007669"/>
    <property type="project" value="InterPro"/>
</dbReference>
<dbReference type="Gene3D" id="3.40.47.10">
    <property type="match status" value="1"/>
</dbReference>
<dbReference type="InterPro" id="IPR014031">
    <property type="entry name" value="Ketoacyl_synth_C"/>
</dbReference>
<evidence type="ECO:0000256" key="5">
    <source>
        <dbReference type="ARBA" id="ARBA00023002"/>
    </source>
</evidence>
<dbReference type="InterPro" id="IPR049900">
    <property type="entry name" value="PKS_mFAS_DH"/>
</dbReference>
<dbReference type="Gene3D" id="3.40.50.720">
    <property type="entry name" value="NAD(P)-binding Rossmann-like Domain"/>
    <property type="match status" value="2"/>
</dbReference>
<keyword evidence="4" id="KW-0808">Transferase</keyword>
<dbReference type="Gene3D" id="3.10.129.110">
    <property type="entry name" value="Polyketide synthase dehydratase"/>
    <property type="match status" value="1"/>
</dbReference>
<dbReference type="CDD" id="cd02440">
    <property type="entry name" value="AdoMet_MTases"/>
    <property type="match status" value="1"/>
</dbReference>
<dbReference type="PROSITE" id="PS00012">
    <property type="entry name" value="PHOSPHOPANTETHEINE"/>
    <property type="match status" value="1"/>
</dbReference>
<dbReference type="Pfam" id="PF00109">
    <property type="entry name" value="ketoacyl-synt"/>
    <property type="match status" value="1"/>
</dbReference>
<dbReference type="InterPro" id="IPR020841">
    <property type="entry name" value="PKS_Beta-ketoAc_synthase_dom"/>
</dbReference>
<keyword evidence="2" id="KW-0597">Phosphoprotein</keyword>
<dbReference type="InterPro" id="IPR006162">
    <property type="entry name" value="Ppantetheine_attach_site"/>
</dbReference>
<dbReference type="InterPro" id="IPR016036">
    <property type="entry name" value="Malonyl_transacylase_ACP-bd"/>
</dbReference>
<dbReference type="GO" id="GO:0016491">
    <property type="term" value="F:oxidoreductase activity"/>
    <property type="evidence" value="ECO:0007669"/>
    <property type="project" value="UniProtKB-KW"/>
</dbReference>
<dbReference type="PANTHER" id="PTHR43775">
    <property type="entry name" value="FATTY ACID SYNTHASE"/>
    <property type="match status" value="1"/>
</dbReference>
<dbReference type="InterPro" id="IPR001227">
    <property type="entry name" value="Ac_transferase_dom_sf"/>
</dbReference>
<dbReference type="SMART" id="SM00826">
    <property type="entry name" value="PKS_DH"/>
    <property type="match status" value="1"/>
</dbReference>
<evidence type="ECO:0000313" key="12">
    <source>
        <dbReference type="EMBL" id="ORY71958.1"/>
    </source>
</evidence>
<dbReference type="Gene3D" id="3.30.70.3290">
    <property type="match status" value="1"/>
</dbReference>
<dbReference type="SMART" id="SM00825">
    <property type="entry name" value="PKS_KS"/>
    <property type="match status" value="1"/>
</dbReference>
<dbReference type="InterPro" id="IPR036736">
    <property type="entry name" value="ACP-like_sf"/>
</dbReference>
<dbReference type="SUPFAM" id="SSF47336">
    <property type="entry name" value="ACP-like"/>
    <property type="match status" value="1"/>
</dbReference>
<dbReference type="InterPro" id="IPR013120">
    <property type="entry name" value="FAR_NAD-bd"/>
</dbReference>
<dbReference type="Pfam" id="PF08659">
    <property type="entry name" value="KR"/>
    <property type="match status" value="1"/>
</dbReference>
<dbReference type="SUPFAM" id="SSF53901">
    <property type="entry name" value="Thiolase-like"/>
    <property type="match status" value="1"/>
</dbReference>
<keyword evidence="3" id="KW-0489">Methyltransferase</keyword>
<dbReference type="InterPro" id="IPR049551">
    <property type="entry name" value="PKS_DH_C"/>
</dbReference>
<feature type="domain" description="Carrier" evidence="9">
    <location>
        <begin position="2466"/>
        <end position="2541"/>
    </location>
</feature>
<dbReference type="SMART" id="SM00827">
    <property type="entry name" value="PKS_AT"/>
    <property type="match status" value="1"/>
</dbReference>
<feature type="region of interest" description="C-terminal hotdog fold" evidence="7">
    <location>
        <begin position="1112"/>
        <end position="1285"/>
    </location>
</feature>
<dbReference type="GO" id="GO:0044550">
    <property type="term" value="P:secondary metabolite biosynthetic process"/>
    <property type="evidence" value="ECO:0007669"/>
    <property type="project" value="TreeGrafter"/>
</dbReference>
<dbReference type="InterPro" id="IPR050091">
    <property type="entry name" value="PKS_NRPS_Biosynth_Enz"/>
</dbReference>
<feature type="active site" description="Proton donor; for dehydratase activity" evidence="7">
    <location>
        <position position="1184"/>
    </location>
</feature>
<keyword evidence="6" id="KW-0511">Multifunctional enzyme</keyword>
<dbReference type="SUPFAM" id="SSF52151">
    <property type="entry name" value="FabD/lysophospholipase-like"/>
    <property type="match status" value="1"/>
</dbReference>
<evidence type="ECO:0000259" key="9">
    <source>
        <dbReference type="PROSITE" id="PS50075"/>
    </source>
</evidence>
<evidence type="ECO:0000313" key="13">
    <source>
        <dbReference type="Proteomes" id="UP000193689"/>
    </source>
</evidence>
<evidence type="ECO:0000256" key="8">
    <source>
        <dbReference type="SAM" id="MobiDB-lite"/>
    </source>
</evidence>
<dbReference type="InterPro" id="IPR032821">
    <property type="entry name" value="PKS_assoc"/>
</dbReference>
<dbReference type="Gene3D" id="3.40.50.150">
    <property type="entry name" value="Vaccinia Virus protein VP39"/>
    <property type="match status" value="1"/>
</dbReference>
<keyword evidence="13" id="KW-1185">Reference proteome</keyword>
<dbReference type="PROSITE" id="PS52004">
    <property type="entry name" value="KS3_2"/>
    <property type="match status" value="1"/>
</dbReference>
<feature type="compositionally biased region" description="Basic and acidic residues" evidence="8">
    <location>
        <begin position="2578"/>
        <end position="2589"/>
    </location>
</feature>
<dbReference type="Pfam" id="PF08242">
    <property type="entry name" value="Methyltransf_12"/>
    <property type="match status" value="1"/>
</dbReference>
<feature type="region of interest" description="N-terminal hotdog fold" evidence="7">
    <location>
        <begin position="958"/>
        <end position="1097"/>
    </location>
</feature>
<evidence type="ECO:0000256" key="6">
    <source>
        <dbReference type="ARBA" id="ARBA00023268"/>
    </source>
</evidence>
<dbReference type="InterPro" id="IPR036291">
    <property type="entry name" value="NAD(P)-bd_dom_sf"/>
</dbReference>
<dbReference type="CDD" id="cd00833">
    <property type="entry name" value="PKS"/>
    <property type="match status" value="1"/>
</dbReference>
<evidence type="ECO:0000259" key="10">
    <source>
        <dbReference type="PROSITE" id="PS52004"/>
    </source>
</evidence>
<dbReference type="SUPFAM" id="SSF51735">
    <property type="entry name" value="NAD(P)-binding Rossmann-fold domains"/>
    <property type="match status" value="2"/>
</dbReference>
<dbReference type="InterPro" id="IPR014043">
    <property type="entry name" value="Acyl_transferase_dom"/>
</dbReference>
<feature type="domain" description="PKS/mFAS DH" evidence="11">
    <location>
        <begin position="958"/>
        <end position="1285"/>
    </location>
</feature>
<dbReference type="Pfam" id="PF00698">
    <property type="entry name" value="Acyl_transf_1"/>
    <property type="match status" value="1"/>
</dbReference>
<feature type="compositionally biased region" description="Polar residues" evidence="8">
    <location>
        <begin position="2561"/>
        <end position="2572"/>
    </location>
</feature>
<accession>A0A1Y2EK99</accession>
<feature type="region of interest" description="Disordered" evidence="8">
    <location>
        <begin position="2561"/>
        <end position="2602"/>
    </location>
</feature>
<dbReference type="InterPro" id="IPR013968">
    <property type="entry name" value="PKS_KR"/>
</dbReference>
<name>A0A1Y2EK99_9PEZI</name>
<dbReference type="InterPro" id="IPR020807">
    <property type="entry name" value="PKS_DH"/>
</dbReference>
<dbReference type="InterPro" id="IPR042104">
    <property type="entry name" value="PKS_dehydratase_sf"/>
</dbReference>
<evidence type="ECO:0000256" key="2">
    <source>
        <dbReference type="ARBA" id="ARBA00022553"/>
    </source>
</evidence>
<dbReference type="PROSITE" id="PS50075">
    <property type="entry name" value="CARRIER"/>
    <property type="match status" value="1"/>
</dbReference>
<dbReference type="InterPro" id="IPR057326">
    <property type="entry name" value="KR_dom"/>
</dbReference>
<dbReference type="Pfam" id="PF21089">
    <property type="entry name" value="PKS_DH_N"/>
    <property type="match status" value="1"/>
</dbReference>
<dbReference type="Gene3D" id="3.40.366.10">
    <property type="entry name" value="Malonyl-Coenzyme A Acyl Carrier Protein, domain 2"/>
    <property type="match status" value="1"/>
</dbReference>
<dbReference type="STRING" id="1141098.A0A1Y2EK99"/>
<evidence type="ECO:0000256" key="7">
    <source>
        <dbReference type="PROSITE-ProRule" id="PRU01363"/>
    </source>
</evidence>
<evidence type="ECO:0000256" key="4">
    <source>
        <dbReference type="ARBA" id="ARBA00022679"/>
    </source>
</evidence>
<dbReference type="SMART" id="SM00822">
    <property type="entry name" value="PKS_KR"/>
    <property type="match status" value="1"/>
</dbReference>
<dbReference type="InterPro" id="IPR009081">
    <property type="entry name" value="PP-bd_ACP"/>
</dbReference>
<sequence>MVHQPHEPIAIVGSACRFAGDVNSPSKLWELLQEPHDLRQEISGSNRISAEGFYHPDNMYHGHTNVRHAYLSNADVDAFDAGFFGIKPSEAKAMDPQQRFLIEVVYEGLESAGISTAQLKGSDTGVYVGVMFDDYSSMLLRDFQTIPTYYATGTSRSMLANRISYFFDWHGPSISIDTACSSSLVAVHMAIQALRAGETRVAFACGSNLILGPEGFIVESKLKMLSPDGLGRMWDQGADGYARGDGVAAVVLKTLSAALEDGDHIECIIRETGLNQNGRSATAGGITLPSASAQETLIRDTYTKAGLDLRLKSDGPQYFEAHGTGTQAGDPAEAEAVYNAFCRDDTDIVGRHPLYVGSGKTVHGHTEGAAGVAALLKVSLALQHGSIPPNLLFEQLSDRVAPFYKNMEIPTTARSWPDVFGAPRRASVNSFGFGGTNAHAIVERYTPDPDPNSANLGLEIRSSPHEPEHDSLLFVFSAFCENSLRARLSAYADFFACAGPGIDPRELAWTLRQRRSVFPYRAAFVASSLDDLKAKTVASLQEEKSTIGVKAIPQAKIMGVFTGQGAQYARLGAELIEKSKSARIIIQELESHLARLPDGDAPTWSLQAEILANANVSRVHEAAISQAVCTAIQILLVDLLHLAGVHFTTVVGHSSGEIAAAYAAGYLTARDAMYVAYYRGLHTRLACSPNEGDIKGAMMAVGSSMEDMAELCADRVFSGRVAVAAINSSSSVTVSGDEDAIAELEIILDDEGKFHRRIKVEKAYHSKHMLPCVDPCTKSLHRSGVAPQKPGKTSSCTWVSSVYDSLIDEEMAATLGDIPYWVDGVKKPVLFMQAIRRAMAVDPCHLVLEVGAHPALKGPASQTIQEIMGKAIPYHGMLARGTCAVEATSRAMGFLWSYMDHNGTRLNLDSYENTVIGDKCRRFIPVKGLPTYRWNHSTKFRHESRKNRKMVRRQERVHPLLGDVTTDSAPHHMSWRNLLRVSEMEWLSGHKVQGQTVFPAAGYITTALEASRCLAKAVGQKVRLIELHDFIIHQAMVFDDQDAGIEVLISMADIAREPQQPHRVRAKFTYSTAQQSFSQEDLTLAASSYIEIIIGADEPSLLPVRQPELPHMIDVEPERFYAALADLGYEFSGPFRSLFTLKRKYGKSACLVRIRRPREVWVGSSDNEGKRRGQSLLIHPSELDAALQCVLLAHSYPYDQQLRTIHLPTTIQKIRVNPALCFGATNGDMDGSQDEFVPVDAAIVPPEAGQRGIVGYMNLYSNASSNSAIQVQNATFMPLGGATADEDRRVFSKVHWIASEPNGLEAARNISLTNNHRDTIKVLERISTFYLRKFDQQVPPDHPKRSEFPTNWYLNYARHITSMVLSNRHKWAQKEWLDDSLDDIFKASKPFSHLPDVQIMHLVGEQMPRVFSGETTMLEQFRHNSNDILDRYYEDGFGLNESSQWISQSVKQIVDRYPHMNILEIGKSSPCAGTGGATKAIFREIGQSYLSYTYTDISAAFFENASSIFSQHRDRMIFKTLDVERDPLDQGYMEGTYDLVVAFFVIHATSDLERALRHMRKLLKPGGFLAVGEGQEGQNGVASSGFIFGTLPGWWLGTETGRTLSPHVSPEEWDQLLRKTGFSGIDSQPSKEFQDVLNMFHFVSQAVNDQVMFFREPLSPSSWNMSPIRQLVIVGGQTARSSRLVEGLQDVLGGSGLVKELHSFQSLLDVDYEIIDASSTVVSLTEVDSPVFKDISPAIFGALKTMFESGKLLFWITSGRRDDEPFLDMTVGFGRTAANESPDLHIQQLDIEDLQNTSPRTIAEMVIRFHAAVTKQQDDLLWTVEPEIVIDSKQCQLISRLQHIPELNDRHNSAWRTVVREVDSPETPVSVKLNSSGGCTINQLWRCEGSALVYHSKLQGFIELQTTHTVLPALLTPLGHKFLVLGVQSDTGTPYWALIPSLASVLRVPAESAVACARISDLSSGELLALVAAHLVAMTVLSPLYSSQTLVAHNATSIVAQALAEQAASKNVDVIYTTDSTDEEETPDFWIKLPRYVTQAEIEDTLLSSAMPSSFVGFSDNELQKSENEATLISSLSKHCQNFLTADLIYGSDGRETDPSTAAVLGDILRKSLEFVRQSGCLQEKRHLLATISSVSLDRLACAERRAEPLSIIDWTASASLPIHITRLDSNPMFKSAESTYWVVGISGALGISLIDWMISKGARCIALTSRNPNVAPEWIVSHKRQGTKVVVISGDVTDEASLQAVHRQICETLPPIVGVIQGAMVLRDTAIRNMSFGQLTDVLKPKVDGSIHLDNIFSNTDLDFFLMISSINCVVGNSGQANYAAANAFMCSLAAHRRKRGLRAATVNAGAIIGAGYMERESRRALDQIVQRQHMMRLSEDDWCQAICEAIDASRLDSPHGPELTTGISDVPFYTSNAPNWHSNPRFSSFLVHQKVATGDGDKGKASESIQQLLQSCQSQKDLEKVIKQAFATQLRNMLQVTMSDEDLMSARGSDIGLDSLVSVDIRSWFLKKLQCSIPVLQIMSNDTMATLVQYAVKSVPAELVPQISQVETNNNNKNETLIANEPQTSVAVEADSSEKSRSSDRETPIFGASSSSSLTTPSELKGMIDWEAESWPTADIADLLDHESQLLPAARAVTPPRVIVITGVSGLLGHHLLAHLLAHTSAEKIICLAVRQLTSRLQNKELSPHPCVVYYEGNLSSPLLGLSPEKADSIFAEADVVIHNGADTSHLKYYADVRASNVGSTMTLARLCLPRRIPIHYVSSAGLGVLYNHTRQGVFPAVSVTGPESALPAHDGSFGYMSSKWTSERFLERVHQRYGLRICIHRPSTIIREGDDASTPRAQFDWVNALLHYVRQIEAVPRVVYNRGALDLVHVDSVCADVIRHVFDDSDGSKNRITYVHEVGDVVINMDCLQDIGLERGKGSKPFDVLPMDKWIAKAIAAGLHPAVATLIEDMDSLQGLEYPRPVKGAIVS</sequence>
<dbReference type="RefSeq" id="XP_040721550.1">
    <property type="nucleotide sequence ID" value="XM_040857154.1"/>
</dbReference>
<evidence type="ECO:0000256" key="3">
    <source>
        <dbReference type="ARBA" id="ARBA00022603"/>
    </source>
</evidence>
<evidence type="ECO:0000256" key="1">
    <source>
        <dbReference type="ARBA" id="ARBA00022450"/>
    </source>
</evidence>
<dbReference type="GO" id="GO:0032259">
    <property type="term" value="P:methylation"/>
    <property type="evidence" value="ECO:0007669"/>
    <property type="project" value="UniProtKB-KW"/>
</dbReference>
<feature type="domain" description="Ketosynthase family 3 (KS3)" evidence="10">
    <location>
        <begin position="6"/>
        <end position="444"/>
    </location>
</feature>
<dbReference type="Pfam" id="PF16197">
    <property type="entry name" value="KAsynt_C_assoc"/>
    <property type="match status" value="1"/>
</dbReference>
<keyword evidence="1" id="KW-0596">Phosphopantetheine</keyword>
<dbReference type="InterPro" id="IPR013217">
    <property type="entry name" value="Methyltransf_12"/>
</dbReference>
<dbReference type="PANTHER" id="PTHR43775:SF20">
    <property type="entry name" value="HYBRID PKS-NRPS SYNTHETASE APDA"/>
    <property type="match status" value="1"/>
</dbReference>
<dbReference type="EMBL" id="MCFJ01000001">
    <property type="protein sequence ID" value="ORY71958.1"/>
    <property type="molecule type" value="Genomic_DNA"/>
</dbReference>
<proteinExistence type="predicted"/>
<dbReference type="SUPFAM" id="SSF53335">
    <property type="entry name" value="S-adenosyl-L-methionine-dependent methyltransferases"/>
    <property type="match status" value="1"/>
</dbReference>
<dbReference type="Proteomes" id="UP000193689">
    <property type="component" value="Unassembled WGS sequence"/>
</dbReference>
<dbReference type="InParanoid" id="A0A1Y2EK99"/>
<dbReference type="GeneID" id="63773366"/>
<dbReference type="InterPro" id="IPR049552">
    <property type="entry name" value="PKS_DH_N"/>
</dbReference>
<organism evidence="12 13">
    <name type="scientific">Pseudomassariella vexata</name>
    <dbReference type="NCBI Taxonomy" id="1141098"/>
    <lineage>
        <taxon>Eukaryota</taxon>
        <taxon>Fungi</taxon>
        <taxon>Dikarya</taxon>
        <taxon>Ascomycota</taxon>
        <taxon>Pezizomycotina</taxon>
        <taxon>Sordariomycetes</taxon>
        <taxon>Xylariomycetidae</taxon>
        <taxon>Amphisphaeriales</taxon>
        <taxon>Pseudomassariaceae</taxon>
        <taxon>Pseudomassariella</taxon>
    </lineage>
</organism>
<gene>
    <name evidence="12" type="ORF">BCR38DRAFT_359881</name>
</gene>
<dbReference type="InterPro" id="IPR014030">
    <property type="entry name" value="Ketoacyl_synth_N"/>
</dbReference>
<dbReference type="Pfam" id="PF02801">
    <property type="entry name" value="Ketoacyl-synt_C"/>
    <property type="match status" value="1"/>
</dbReference>
<protein>
    <submittedName>
        <fullName evidence="12">Putative polyketide synthase</fullName>
    </submittedName>
</protein>
<dbReference type="InterPro" id="IPR016039">
    <property type="entry name" value="Thiolase-like"/>
</dbReference>
<dbReference type="InterPro" id="IPR018201">
    <property type="entry name" value="Ketoacyl_synth_AS"/>
</dbReference>
<dbReference type="PROSITE" id="PS00606">
    <property type="entry name" value="KS3_1"/>
    <property type="match status" value="1"/>
</dbReference>
<dbReference type="OrthoDB" id="329835at2759"/>
<dbReference type="InterPro" id="IPR029063">
    <property type="entry name" value="SAM-dependent_MTases_sf"/>
</dbReference>
<dbReference type="Pfam" id="PF14765">
    <property type="entry name" value="PS-DH"/>
    <property type="match status" value="1"/>
</dbReference>